<comment type="similarity">
    <text evidence="1">Belongs to the UPF0332 family.</text>
</comment>
<sequence>MNEERKTLIEYRLLRAHETLEDAKILFDKRKLFSTVNRIYYAMFYAVNALLLSKNLVAYRKRLLMKPFLGL</sequence>
<dbReference type="AlphaFoldDB" id="A0A1J4SA48"/>
<comment type="caution">
    <text evidence="4">The sequence shown here is derived from an EMBL/GenBank/DDBJ whole genome shotgun (WGS) entry which is preliminary data.</text>
</comment>
<name>A0A1J4SA48_9BACT</name>
<evidence type="ECO:0000259" key="3">
    <source>
        <dbReference type="Pfam" id="PF05168"/>
    </source>
</evidence>
<organism evidence="4 5">
    <name type="scientific">Candidatus Desantisbacteria bacterium CG1_02_38_46</name>
    <dbReference type="NCBI Taxonomy" id="1817893"/>
    <lineage>
        <taxon>Bacteria</taxon>
        <taxon>Candidatus Desantisiibacteriota</taxon>
    </lineage>
</organism>
<feature type="domain" description="HEPN" evidence="3">
    <location>
        <begin position="10"/>
        <end position="58"/>
    </location>
</feature>
<protein>
    <recommendedName>
        <fullName evidence="3">HEPN domain-containing protein</fullName>
    </recommendedName>
</protein>
<evidence type="ECO:0000256" key="1">
    <source>
        <dbReference type="ARBA" id="ARBA00038248"/>
    </source>
</evidence>
<dbReference type="InterPro" id="IPR052226">
    <property type="entry name" value="UPF0332_toxin"/>
</dbReference>
<dbReference type="STRING" id="1817893.AUJ66_06740"/>
<dbReference type="PANTHER" id="PTHR36565:SF1">
    <property type="entry name" value="UPF0332 PROTEIN TM_1000"/>
    <property type="match status" value="1"/>
</dbReference>
<dbReference type="Proteomes" id="UP000182278">
    <property type="component" value="Unassembled WGS sequence"/>
</dbReference>
<dbReference type="InterPro" id="IPR007842">
    <property type="entry name" value="HEPN_dom"/>
</dbReference>
<reference evidence="4 5" key="1">
    <citation type="journal article" date="2016" name="Environ. Microbiol.">
        <title>Genomic resolution of a cold subsurface aquifer community provides metabolic insights for novel microbes adapted to high CO concentrations.</title>
        <authorList>
            <person name="Probst A.J."/>
            <person name="Castelle C.J."/>
            <person name="Singh A."/>
            <person name="Brown C.T."/>
            <person name="Anantharaman K."/>
            <person name="Sharon I."/>
            <person name="Hug L.A."/>
            <person name="Burstein D."/>
            <person name="Emerson J.B."/>
            <person name="Thomas B.C."/>
            <person name="Banfield J.F."/>
        </authorList>
    </citation>
    <scope>NUCLEOTIDE SEQUENCE [LARGE SCALE GENOMIC DNA]</scope>
    <source>
        <strain evidence="4">CG1_02_38_46</strain>
    </source>
</reference>
<keyword evidence="2" id="KW-0812">Transmembrane</keyword>
<accession>A0A1J4SA48</accession>
<dbReference type="EMBL" id="MNUO01000104">
    <property type="protein sequence ID" value="OIN96313.1"/>
    <property type="molecule type" value="Genomic_DNA"/>
</dbReference>
<proteinExistence type="inferred from homology"/>
<evidence type="ECO:0000256" key="2">
    <source>
        <dbReference type="SAM" id="Phobius"/>
    </source>
</evidence>
<evidence type="ECO:0000313" key="5">
    <source>
        <dbReference type="Proteomes" id="UP000182278"/>
    </source>
</evidence>
<gene>
    <name evidence="4" type="ORF">AUJ66_06740</name>
</gene>
<dbReference type="PANTHER" id="PTHR36565">
    <property type="entry name" value="UPF0332 PROTEIN TM_1000"/>
    <property type="match status" value="1"/>
</dbReference>
<evidence type="ECO:0000313" key="4">
    <source>
        <dbReference type="EMBL" id="OIN96313.1"/>
    </source>
</evidence>
<dbReference type="Gene3D" id="1.20.120.330">
    <property type="entry name" value="Nucleotidyltransferases domain 2"/>
    <property type="match status" value="1"/>
</dbReference>
<keyword evidence="2" id="KW-1133">Transmembrane helix</keyword>
<keyword evidence="2" id="KW-0472">Membrane</keyword>
<dbReference type="Pfam" id="PF05168">
    <property type="entry name" value="HEPN"/>
    <property type="match status" value="1"/>
</dbReference>
<feature type="transmembrane region" description="Helical" evidence="2">
    <location>
        <begin position="39"/>
        <end position="57"/>
    </location>
</feature>